<keyword evidence="2" id="KW-1185">Reference proteome</keyword>
<organism evidence="2 4">
    <name type="scientific">Cucurbita maxima</name>
    <name type="common">Pumpkin</name>
    <name type="synonym">Winter squash</name>
    <dbReference type="NCBI Taxonomy" id="3661"/>
    <lineage>
        <taxon>Eukaryota</taxon>
        <taxon>Viridiplantae</taxon>
        <taxon>Streptophyta</taxon>
        <taxon>Embryophyta</taxon>
        <taxon>Tracheophyta</taxon>
        <taxon>Spermatophyta</taxon>
        <taxon>Magnoliopsida</taxon>
        <taxon>eudicotyledons</taxon>
        <taxon>Gunneridae</taxon>
        <taxon>Pentapetalae</taxon>
        <taxon>rosids</taxon>
        <taxon>fabids</taxon>
        <taxon>Cucurbitales</taxon>
        <taxon>Cucurbitaceae</taxon>
        <taxon>Cucurbiteae</taxon>
        <taxon>Cucurbita</taxon>
    </lineage>
</organism>
<name>A0A6J1IEJ9_CUCMA</name>
<dbReference type="OrthoDB" id="294702at2759"/>
<proteinExistence type="predicted"/>
<gene>
    <name evidence="3 4" type="primary">LOC111471972</name>
</gene>
<dbReference type="SUPFAM" id="SSF53474">
    <property type="entry name" value="alpha/beta-Hydrolases"/>
    <property type="match status" value="1"/>
</dbReference>
<dbReference type="AlphaFoldDB" id="A0A6J1IEJ9"/>
<dbReference type="RefSeq" id="XP_022973428.1">
    <property type="nucleotide sequence ID" value="XM_023117660.1"/>
</dbReference>
<reference evidence="3 4" key="1">
    <citation type="submission" date="2025-04" db="UniProtKB">
        <authorList>
            <consortium name="RefSeq"/>
        </authorList>
    </citation>
    <scope>IDENTIFICATION</scope>
    <source>
        <tissue evidence="3 4">Young leaves</tissue>
    </source>
</reference>
<dbReference type="PANTHER" id="PTHR45763:SF21">
    <property type="entry name" value="ALPHA_BETA-HYDROLASES SUPERFAMILY PROTEIN"/>
    <property type="match status" value="1"/>
</dbReference>
<dbReference type="InterPro" id="IPR000073">
    <property type="entry name" value="AB_hydrolase_1"/>
</dbReference>
<evidence type="ECO:0000313" key="3">
    <source>
        <dbReference type="RefSeq" id="XP_022973428.1"/>
    </source>
</evidence>
<dbReference type="Gene3D" id="3.40.50.1820">
    <property type="entry name" value="alpha/beta hydrolase"/>
    <property type="match status" value="1"/>
</dbReference>
<evidence type="ECO:0000313" key="2">
    <source>
        <dbReference type="Proteomes" id="UP000504608"/>
    </source>
</evidence>
<dbReference type="KEGG" id="cmax:111471972"/>
<protein>
    <submittedName>
        <fullName evidence="3 4">Uncharacterized protein LOC111471972</fullName>
    </submittedName>
</protein>
<dbReference type="GeneID" id="111471972"/>
<dbReference type="RefSeq" id="XP_022973429.1">
    <property type="nucleotide sequence ID" value="XM_023117661.1"/>
</dbReference>
<dbReference type="Pfam" id="PF00561">
    <property type="entry name" value="Abhydrolase_1"/>
    <property type="match status" value="1"/>
</dbReference>
<dbReference type="FunFam" id="3.40.50.1820:FF:000270">
    <property type="entry name" value="Alpha/beta-Hydrolases superfamily protein"/>
    <property type="match status" value="1"/>
</dbReference>
<evidence type="ECO:0000259" key="1">
    <source>
        <dbReference type="Pfam" id="PF00561"/>
    </source>
</evidence>
<sequence>MILTIGVAFLVSFIGLIYVAFLKPPSSKICGSPNGPRVSSPRIKLNDGRHLAYKEFGVSKEKAQYKVIVCHGLRSCKDMDLPISQELMEELKLYLVIYDRAGHCESDPYPSRSIKIDTLDIQELADKLELGKKFYVIGFSAGTYPVWGCVKYIPHRLLGAALVVPPVNFWWPSFPSALSQRLFTKLPQSYKRTYWIAYYTPWLMYWWMTQKWFENFNIRRMLCDSDLAIIKRIEEHPKENRCNPIQQGEYECNIRDLLCNFGKWEFDPMELSNPFHDNEGSFHMWQGCEDYVVPMELNRFIAQKLPWIQYHELPDNGHLLVHEAHNLEVILRALLG</sequence>
<evidence type="ECO:0000313" key="4">
    <source>
        <dbReference type="RefSeq" id="XP_022973429.1"/>
    </source>
</evidence>
<accession>A0A6J1IEJ9</accession>
<dbReference type="InterPro" id="IPR029058">
    <property type="entry name" value="AB_hydrolase_fold"/>
</dbReference>
<dbReference type="Proteomes" id="UP000504608">
    <property type="component" value="Unplaced"/>
</dbReference>
<feature type="domain" description="AB hydrolase-1" evidence="1">
    <location>
        <begin position="67"/>
        <end position="323"/>
    </location>
</feature>
<dbReference type="PANTHER" id="PTHR45763">
    <property type="entry name" value="HYDROLASE, ALPHA/BETA FOLD FAMILY PROTEIN, EXPRESSED-RELATED"/>
    <property type="match status" value="1"/>
</dbReference>